<dbReference type="AlphaFoldDB" id="A0AAW4NH86"/>
<comment type="caution">
    <text evidence="1">The sequence shown here is derived from an EMBL/GenBank/DDBJ whole genome shotgun (WGS) entry which is preliminary data.</text>
</comment>
<accession>A0AAW4NH86</accession>
<evidence type="ECO:0000313" key="2">
    <source>
        <dbReference type="Proteomes" id="UP001196316"/>
    </source>
</evidence>
<proteinExistence type="predicted"/>
<evidence type="ECO:0008006" key="3">
    <source>
        <dbReference type="Google" id="ProtNLM"/>
    </source>
</evidence>
<sequence length="257" mass="30303">MEQKINLLEMSFLIPVRIDSVVRLENLLKSIECILRNFETNIYVLEAAPYNNGLLERLLPKDINYFFVEDRDPIFYRTHYINSLIRKTATKYIGIWDSDIILDFPQIVKAYEALQSNYKIAFPYDGRFFETTSIIRELYIAQSDIRILQKSVPRMLLPYGHLANGGAVFINRDVYIKAGMENENFYGWAPEDVERKERLEVLGYEVYRSQGPLFHLSHPRDINGKYRSDEQKKYGLYLLEQTRYSSKDEIINSIKVQ</sequence>
<dbReference type="RefSeq" id="WP_217326895.1">
    <property type="nucleotide sequence ID" value="NZ_JAHOEK010000031.1"/>
</dbReference>
<dbReference type="EMBL" id="JAHOEP010000032">
    <property type="protein sequence ID" value="MBV3408970.1"/>
    <property type="molecule type" value="Genomic_DNA"/>
</dbReference>
<reference evidence="1" key="1">
    <citation type="submission" date="2021-06" db="EMBL/GenBank/DDBJ databases">
        <title>Collection of gut derived symbiotic bacterial strains cultured from healthy donors.</title>
        <authorList>
            <person name="Lin H."/>
            <person name="Littmann E."/>
            <person name="Pamer E.G."/>
        </authorList>
    </citation>
    <scope>NUCLEOTIDE SEQUENCE</scope>
    <source>
        <strain evidence="1">MSK.21.60</strain>
    </source>
</reference>
<protein>
    <recommendedName>
        <fullName evidence="3">Galactosyltransferase C-terminal domain-containing protein</fullName>
    </recommendedName>
</protein>
<organism evidence="1 2">
    <name type="scientific">Segatella copri</name>
    <dbReference type="NCBI Taxonomy" id="165179"/>
    <lineage>
        <taxon>Bacteria</taxon>
        <taxon>Pseudomonadati</taxon>
        <taxon>Bacteroidota</taxon>
        <taxon>Bacteroidia</taxon>
        <taxon>Bacteroidales</taxon>
        <taxon>Prevotellaceae</taxon>
        <taxon>Segatella</taxon>
    </lineage>
</organism>
<gene>
    <name evidence="1" type="ORF">KSW80_11250</name>
</gene>
<name>A0AAW4NH86_9BACT</name>
<evidence type="ECO:0000313" key="1">
    <source>
        <dbReference type="EMBL" id="MBV3408970.1"/>
    </source>
</evidence>
<dbReference type="Proteomes" id="UP001196316">
    <property type="component" value="Unassembled WGS sequence"/>
</dbReference>